<proteinExistence type="predicted"/>
<name>A0A2P5A6R5_PARAD</name>
<keyword evidence="2" id="KW-1185">Reference proteome</keyword>
<evidence type="ECO:0000313" key="1">
    <source>
        <dbReference type="EMBL" id="PON32232.1"/>
    </source>
</evidence>
<protein>
    <submittedName>
        <fullName evidence="1">Uncharacterized protein</fullName>
    </submittedName>
</protein>
<comment type="caution">
    <text evidence="1">The sequence shown here is derived from an EMBL/GenBank/DDBJ whole genome shotgun (WGS) entry which is preliminary data.</text>
</comment>
<evidence type="ECO:0000313" key="2">
    <source>
        <dbReference type="Proteomes" id="UP000237105"/>
    </source>
</evidence>
<organism evidence="1 2">
    <name type="scientific">Parasponia andersonii</name>
    <name type="common">Sponia andersonii</name>
    <dbReference type="NCBI Taxonomy" id="3476"/>
    <lineage>
        <taxon>Eukaryota</taxon>
        <taxon>Viridiplantae</taxon>
        <taxon>Streptophyta</taxon>
        <taxon>Embryophyta</taxon>
        <taxon>Tracheophyta</taxon>
        <taxon>Spermatophyta</taxon>
        <taxon>Magnoliopsida</taxon>
        <taxon>eudicotyledons</taxon>
        <taxon>Gunneridae</taxon>
        <taxon>Pentapetalae</taxon>
        <taxon>rosids</taxon>
        <taxon>fabids</taxon>
        <taxon>Rosales</taxon>
        <taxon>Cannabaceae</taxon>
        <taxon>Parasponia</taxon>
    </lineage>
</organism>
<gene>
    <name evidence="1" type="ORF">PanWU01x14_363150</name>
</gene>
<sequence>WPPPLLYLSLKLKTFRDSKDTWTIGGYLVSSSETRGRSGYTTKSSTGGSGLVLGTTAVRGTTEVEVGSVLGQRRCVVQRRSTEVKLVLRGDLGAATAGAWCSGGGWCVRLSEQGPLGDGALFRGGIYEASFGAASVEGGFKFWRWSRVLEVLEFELEVLSVTDESWR</sequence>
<dbReference type="Proteomes" id="UP000237105">
    <property type="component" value="Unassembled WGS sequence"/>
</dbReference>
<reference evidence="2" key="1">
    <citation type="submission" date="2016-06" db="EMBL/GenBank/DDBJ databases">
        <title>Parallel loss of symbiosis genes in relatives of nitrogen-fixing non-legume Parasponia.</title>
        <authorList>
            <person name="Van Velzen R."/>
            <person name="Holmer R."/>
            <person name="Bu F."/>
            <person name="Rutten L."/>
            <person name="Van Zeijl A."/>
            <person name="Liu W."/>
            <person name="Santuari L."/>
            <person name="Cao Q."/>
            <person name="Sharma T."/>
            <person name="Shen D."/>
            <person name="Roswanjaya Y."/>
            <person name="Wardhani T."/>
            <person name="Kalhor M.S."/>
            <person name="Jansen J."/>
            <person name="Van den Hoogen J."/>
            <person name="Gungor B."/>
            <person name="Hartog M."/>
            <person name="Hontelez J."/>
            <person name="Verver J."/>
            <person name="Yang W.-C."/>
            <person name="Schijlen E."/>
            <person name="Repin R."/>
            <person name="Schilthuizen M."/>
            <person name="Schranz E."/>
            <person name="Heidstra R."/>
            <person name="Miyata K."/>
            <person name="Fedorova E."/>
            <person name="Kohlen W."/>
            <person name="Bisseling T."/>
            <person name="Smit S."/>
            <person name="Geurts R."/>
        </authorList>
    </citation>
    <scope>NUCLEOTIDE SEQUENCE [LARGE SCALE GENOMIC DNA]</scope>
    <source>
        <strain evidence="2">cv. WU1-14</strain>
    </source>
</reference>
<dbReference type="AlphaFoldDB" id="A0A2P5A6R5"/>
<accession>A0A2P5A6R5</accession>
<feature type="non-terminal residue" evidence="1">
    <location>
        <position position="1"/>
    </location>
</feature>
<dbReference type="EMBL" id="JXTB01000847">
    <property type="protein sequence ID" value="PON32232.1"/>
    <property type="molecule type" value="Genomic_DNA"/>
</dbReference>